<keyword evidence="4" id="KW-1185">Reference proteome</keyword>
<name>A0ABN2UAZ3_9MICO</name>
<dbReference type="Pfam" id="PF01451">
    <property type="entry name" value="LMWPc"/>
    <property type="match status" value="1"/>
</dbReference>
<protein>
    <submittedName>
        <fullName evidence="3">Low molecular weight phosphatase family protein</fullName>
    </submittedName>
</protein>
<evidence type="ECO:0000259" key="2">
    <source>
        <dbReference type="SMART" id="SM00226"/>
    </source>
</evidence>
<reference evidence="3 4" key="1">
    <citation type="journal article" date="2019" name="Int. J. Syst. Evol. Microbiol.">
        <title>The Global Catalogue of Microorganisms (GCM) 10K type strain sequencing project: providing services to taxonomists for standard genome sequencing and annotation.</title>
        <authorList>
            <consortium name="The Broad Institute Genomics Platform"/>
            <consortium name="The Broad Institute Genome Sequencing Center for Infectious Disease"/>
            <person name="Wu L."/>
            <person name="Ma J."/>
        </authorList>
    </citation>
    <scope>NUCLEOTIDE SEQUENCE [LARGE SCALE GENOMIC DNA]</scope>
    <source>
        <strain evidence="3 4">JCM 15672</strain>
    </source>
</reference>
<accession>A0ABN2UAZ3</accession>
<dbReference type="RefSeq" id="WP_344371576.1">
    <property type="nucleotide sequence ID" value="NZ_BAAAPW010000002.1"/>
</dbReference>
<comment type="caution">
    <text evidence="3">The sequence shown here is derived from an EMBL/GenBank/DDBJ whole genome shotgun (WGS) entry which is preliminary data.</text>
</comment>
<sequence length="239" mass="25212">MDPETFRVLVVCTGNLNRSALGAALLRTWADWYLPGELAGRVVVSSAGLAAPAGRPMRRRTQAIAERLGADGHGHRARQVDEAQVRSADLVLAADVAHRDGVLGLVPSMLRSSYTIREAGAIATALGVAAVPQSVAELRARIALLSDRRSLGTAGDGDITDPQGKDDEAFRAMAREEVPPLAALAALLFGMPRGEVEAVGAIVADPDAFPFEGLGPSSERGSGGSAERPRRRWFGRRDS</sequence>
<dbReference type="EMBL" id="BAAAPW010000002">
    <property type="protein sequence ID" value="GAA2032898.1"/>
    <property type="molecule type" value="Genomic_DNA"/>
</dbReference>
<feature type="compositionally biased region" description="Basic residues" evidence="1">
    <location>
        <begin position="229"/>
        <end position="239"/>
    </location>
</feature>
<organism evidence="3 4">
    <name type="scientific">Agromyces tropicus</name>
    <dbReference type="NCBI Taxonomy" id="555371"/>
    <lineage>
        <taxon>Bacteria</taxon>
        <taxon>Bacillati</taxon>
        <taxon>Actinomycetota</taxon>
        <taxon>Actinomycetes</taxon>
        <taxon>Micrococcales</taxon>
        <taxon>Microbacteriaceae</taxon>
        <taxon>Agromyces</taxon>
    </lineage>
</organism>
<dbReference type="Proteomes" id="UP001501196">
    <property type="component" value="Unassembled WGS sequence"/>
</dbReference>
<feature type="region of interest" description="Disordered" evidence="1">
    <location>
        <begin position="210"/>
        <end position="239"/>
    </location>
</feature>
<dbReference type="PANTHER" id="PTHR11717:SF31">
    <property type="entry name" value="LOW MOLECULAR WEIGHT PROTEIN-TYROSINE-PHOSPHATASE ETP-RELATED"/>
    <property type="match status" value="1"/>
</dbReference>
<proteinExistence type="predicted"/>
<dbReference type="InterPro" id="IPR023485">
    <property type="entry name" value="Ptyr_pPase"/>
</dbReference>
<dbReference type="PANTHER" id="PTHR11717">
    <property type="entry name" value="LOW MOLECULAR WEIGHT PROTEIN TYROSINE PHOSPHATASE"/>
    <property type="match status" value="1"/>
</dbReference>
<dbReference type="SMART" id="SM00226">
    <property type="entry name" value="LMWPc"/>
    <property type="match status" value="1"/>
</dbReference>
<dbReference type="InterPro" id="IPR050438">
    <property type="entry name" value="LMW_PTPase"/>
</dbReference>
<gene>
    <name evidence="3" type="ORF">GCM10009819_16190</name>
</gene>
<dbReference type="InterPro" id="IPR036196">
    <property type="entry name" value="Ptyr_pPase_sf"/>
</dbReference>
<dbReference type="Gene3D" id="3.40.50.2300">
    <property type="match status" value="1"/>
</dbReference>
<evidence type="ECO:0000256" key="1">
    <source>
        <dbReference type="SAM" id="MobiDB-lite"/>
    </source>
</evidence>
<feature type="domain" description="Phosphotyrosine protein phosphatase I" evidence="2">
    <location>
        <begin position="6"/>
        <end position="184"/>
    </location>
</feature>
<evidence type="ECO:0000313" key="4">
    <source>
        <dbReference type="Proteomes" id="UP001501196"/>
    </source>
</evidence>
<evidence type="ECO:0000313" key="3">
    <source>
        <dbReference type="EMBL" id="GAA2032898.1"/>
    </source>
</evidence>
<dbReference type="SUPFAM" id="SSF52788">
    <property type="entry name" value="Phosphotyrosine protein phosphatases I"/>
    <property type="match status" value="1"/>
</dbReference>